<comment type="caution">
    <text evidence="2">The sequence shown here is derived from an EMBL/GenBank/DDBJ whole genome shotgun (WGS) entry which is preliminary data.</text>
</comment>
<organism evidence="2 3">
    <name type="scientific">Plastoroseomonas hellenica</name>
    <dbReference type="NCBI Taxonomy" id="2687306"/>
    <lineage>
        <taxon>Bacteria</taxon>
        <taxon>Pseudomonadati</taxon>
        <taxon>Pseudomonadota</taxon>
        <taxon>Alphaproteobacteria</taxon>
        <taxon>Acetobacterales</taxon>
        <taxon>Acetobacteraceae</taxon>
        <taxon>Plastoroseomonas</taxon>
    </lineage>
</organism>
<dbReference type="Pfam" id="PF10636">
    <property type="entry name" value="hemP"/>
    <property type="match status" value="1"/>
</dbReference>
<reference evidence="3" key="1">
    <citation type="journal article" date="2021" name="Syst. Appl. Microbiol.">
        <title>Roseomonas hellenica sp. nov., isolated from roots of wild-growing Alkanna tinctoria.</title>
        <authorList>
            <person name="Rat A."/>
            <person name="Naranjo H.D."/>
            <person name="Lebbe L."/>
            <person name="Cnockaert M."/>
            <person name="Krigas N."/>
            <person name="Grigoriadou K."/>
            <person name="Maloupa E."/>
            <person name="Willems A."/>
        </authorList>
    </citation>
    <scope>NUCLEOTIDE SEQUENCE [LARGE SCALE GENOMIC DNA]</scope>
    <source>
        <strain evidence="3">LMG 31523</strain>
    </source>
</reference>
<accession>A0ABS5F9L7</accession>
<name>A0ABS5F9L7_9PROT</name>
<dbReference type="RefSeq" id="WP_246527124.1">
    <property type="nucleotide sequence ID" value="NZ_JAAGBB010000093.1"/>
</dbReference>
<dbReference type="InterPro" id="IPR019600">
    <property type="entry name" value="Hemin_uptake_protein_HemP"/>
</dbReference>
<dbReference type="EMBL" id="JAAGBB010000093">
    <property type="protein sequence ID" value="MBR0669258.1"/>
    <property type="molecule type" value="Genomic_DNA"/>
</dbReference>
<keyword evidence="3" id="KW-1185">Reference proteome</keyword>
<evidence type="ECO:0000256" key="1">
    <source>
        <dbReference type="SAM" id="MobiDB-lite"/>
    </source>
</evidence>
<evidence type="ECO:0000313" key="2">
    <source>
        <dbReference type="EMBL" id="MBR0669258.1"/>
    </source>
</evidence>
<proteinExistence type="predicted"/>
<gene>
    <name evidence="2" type="ORF">GXW71_33220</name>
</gene>
<feature type="region of interest" description="Disordered" evidence="1">
    <location>
        <begin position="1"/>
        <end position="23"/>
    </location>
</feature>
<sequence length="61" mass="6785">MKSETTLSASPRPAPPHGAVVPPRRVSSVELLKAEHELEIQHGADVYRLRRTSNDKLILTK</sequence>
<evidence type="ECO:0000313" key="3">
    <source>
        <dbReference type="Proteomes" id="UP001196870"/>
    </source>
</evidence>
<dbReference type="Proteomes" id="UP001196870">
    <property type="component" value="Unassembled WGS sequence"/>
</dbReference>
<dbReference type="Gene3D" id="2.10.70.10">
    <property type="entry name" value="Complement Module, domain 1"/>
    <property type="match status" value="1"/>
</dbReference>
<protein>
    <submittedName>
        <fullName evidence="2">Hemin uptake protein HemP</fullName>
    </submittedName>
</protein>